<proteinExistence type="predicted"/>
<dbReference type="InterPro" id="IPR017452">
    <property type="entry name" value="GPCR_Rhodpsn_7TM"/>
</dbReference>
<evidence type="ECO:0000259" key="10">
    <source>
        <dbReference type="PROSITE" id="PS50262"/>
    </source>
</evidence>
<evidence type="ECO:0000256" key="6">
    <source>
        <dbReference type="ARBA" id="ARBA00023136"/>
    </source>
</evidence>
<evidence type="ECO:0000256" key="4">
    <source>
        <dbReference type="ARBA" id="ARBA00022989"/>
    </source>
</evidence>
<dbReference type="PRINTS" id="PR00657">
    <property type="entry name" value="CCCHEMOKINER"/>
</dbReference>
<dbReference type="GeneTree" id="ENSGT01020000230359"/>
<dbReference type="Proteomes" id="UP000018467">
    <property type="component" value="Unassembled WGS sequence"/>
</dbReference>
<dbReference type="Ensembl" id="ENSAMXT00000035635.1">
    <property type="protein sequence ID" value="ENSAMXP00000044773.1"/>
    <property type="gene ID" value="ENSAMXG00000033313.1"/>
</dbReference>
<dbReference type="Pfam" id="PF00001">
    <property type="entry name" value="7tm_1"/>
    <property type="match status" value="1"/>
</dbReference>
<dbReference type="GO" id="GO:0019957">
    <property type="term" value="F:C-C chemokine binding"/>
    <property type="evidence" value="ECO:0007669"/>
    <property type="project" value="TreeGrafter"/>
</dbReference>
<dbReference type="PRINTS" id="PR00237">
    <property type="entry name" value="GPCRRHODOPSN"/>
</dbReference>
<organism evidence="11 12">
    <name type="scientific">Astyanax mexicanus</name>
    <name type="common">Blind cave fish</name>
    <name type="synonym">Astyanax fasciatus mexicanus</name>
    <dbReference type="NCBI Taxonomy" id="7994"/>
    <lineage>
        <taxon>Eukaryota</taxon>
        <taxon>Metazoa</taxon>
        <taxon>Chordata</taxon>
        <taxon>Craniata</taxon>
        <taxon>Vertebrata</taxon>
        <taxon>Euteleostomi</taxon>
        <taxon>Actinopterygii</taxon>
        <taxon>Neopterygii</taxon>
        <taxon>Teleostei</taxon>
        <taxon>Ostariophysi</taxon>
        <taxon>Characiformes</taxon>
        <taxon>Characoidei</taxon>
        <taxon>Acestrorhamphidae</taxon>
        <taxon>Acestrorhamphinae</taxon>
        <taxon>Astyanax</taxon>
    </lineage>
</organism>
<keyword evidence="7" id="KW-0675">Receptor</keyword>
<evidence type="ECO:0000256" key="7">
    <source>
        <dbReference type="ARBA" id="ARBA00023170"/>
    </source>
</evidence>
<sequence length="319" mass="36284">MNATTSTPWEITSTVLYNYPNNYSTNAYYSCAYGYQVNHVLTALYSLFFVVGFIGNALVVWVITVGAQLQSMTDVCLLNLALADLLLVLSLPFMIYQINHGWIFGDIMCTMYRGVYYVGFYGGIFFIVLTSIDKYLAIVHAVFALRVRTKTFGIVASLSIWTLAVAASFPELLNITVRKKFTPFCCVSTNFTSFVIFKRNIVGLLVPLIIVGFCYLMVLLRLHKLCSPKKHSMHLVVLIMVVFLSCWTPYNIAEFHRGLQIIPNSRNQIILVVKICKAVAVSHSCLNPFLYVFVGEKYRKHFLKLIRERQFVCCSKRTT</sequence>
<dbReference type="GO" id="GO:0009897">
    <property type="term" value="C:external side of plasma membrane"/>
    <property type="evidence" value="ECO:0007669"/>
    <property type="project" value="TreeGrafter"/>
</dbReference>
<dbReference type="Gene3D" id="1.20.1070.10">
    <property type="entry name" value="Rhodopsin 7-helix transmembrane proteins"/>
    <property type="match status" value="1"/>
</dbReference>
<feature type="transmembrane region" description="Helical" evidence="9">
    <location>
        <begin position="201"/>
        <end position="220"/>
    </location>
</feature>
<evidence type="ECO:0000256" key="3">
    <source>
        <dbReference type="ARBA" id="ARBA00022692"/>
    </source>
</evidence>
<feature type="transmembrane region" description="Helical" evidence="9">
    <location>
        <begin position="75"/>
        <end position="95"/>
    </location>
</feature>
<dbReference type="PROSITE" id="PS50262">
    <property type="entry name" value="G_PROTEIN_RECEP_F1_2"/>
    <property type="match status" value="1"/>
</dbReference>
<dbReference type="PANTHER" id="PTHR10489">
    <property type="entry name" value="CELL ADHESION MOLECULE"/>
    <property type="match status" value="1"/>
</dbReference>
<evidence type="ECO:0000256" key="1">
    <source>
        <dbReference type="ARBA" id="ARBA00004651"/>
    </source>
</evidence>
<dbReference type="AlphaFoldDB" id="A0A3B1JR77"/>
<dbReference type="GO" id="GO:0060326">
    <property type="term" value="P:cell chemotaxis"/>
    <property type="evidence" value="ECO:0007669"/>
    <property type="project" value="TreeGrafter"/>
</dbReference>
<dbReference type="GO" id="GO:0016493">
    <property type="term" value="F:C-C chemokine receptor activity"/>
    <property type="evidence" value="ECO:0007669"/>
    <property type="project" value="TreeGrafter"/>
</dbReference>
<keyword evidence="2" id="KW-1003">Cell membrane</keyword>
<dbReference type="InterPro" id="IPR050119">
    <property type="entry name" value="CCR1-9-like"/>
</dbReference>
<name>A0A3B1JR77_ASTMX</name>
<comment type="subcellular location">
    <subcellularLocation>
        <location evidence="1">Cell membrane</location>
        <topology evidence="1">Multi-pass membrane protein</topology>
    </subcellularLocation>
</comment>
<evidence type="ECO:0000256" key="2">
    <source>
        <dbReference type="ARBA" id="ARBA00022475"/>
    </source>
</evidence>
<protein>
    <submittedName>
        <fullName evidence="11">C-C chemokine receptor type 1-like</fullName>
    </submittedName>
</protein>
<dbReference type="GO" id="GO:0007204">
    <property type="term" value="P:positive regulation of cytosolic calcium ion concentration"/>
    <property type="evidence" value="ECO:0007669"/>
    <property type="project" value="TreeGrafter"/>
</dbReference>
<feature type="transmembrane region" description="Helical" evidence="9">
    <location>
        <begin position="232"/>
        <end position="250"/>
    </location>
</feature>
<dbReference type="InterPro" id="IPR000276">
    <property type="entry name" value="GPCR_Rhodpsn"/>
</dbReference>
<reference evidence="11" key="4">
    <citation type="submission" date="2025-09" db="UniProtKB">
        <authorList>
            <consortium name="Ensembl"/>
        </authorList>
    </citation>
    <scope>IDENTIFICATION</scope>
</reference>
<dbReference type="InParanoid" id="A0A3B1JR77"/>
<feature type="transmembrane region" description="Helical" evidence="9">
    <location>
        <begin position="115"/>
        <end position="139"/>
    </location>
</feature>
<accession>A0A3B1JR77</accession>
<feature type="domain" description="G-protein coupled receptors family 1 profile" evidence="10">
    <location>
        <begin position="55"/>
        <end position="291"/>
    </location>
</feature>
<dbReference type="PANTHER" id="PTHR10489:SF627">
    <property type="entry name" value="C-C CHEMOKINE RECEPTOR TYPE 8"/>
    <property type="match status" value="1"/>
</dbReference>
<dbReference type="InterPro" id="IPR000355">
    <property type="entry name" value="Chemokine_rcpt"/>
</dbReference>
<evidence type="ECO:0000256" key="9">
    <source>
        <dbReference type="SAM" id="Phobius"/>
    </source>
</evidence>
<reference evidence="11" key="3">
    <citation type="submission" date="2025-08" db="UniProtKB">
        <authorList>
            <consortium name="Ensembl"/>
        </authorList>
    </citation>
    <scope>IDENTIFICATION</scope>
</reference>
<keyword evidence="8" id="KW-0807">Transducer</keyword>
<keyword evidence="6 9" id="KW-0472">Membrane</keyword>
<dbReference type="STRING" id="7994.ENSAMXP00000044773"/>
<evidence type="ECO:0000256" key="8">
    <source>
        <dbReference type="ARBA" id="ARBA00023224"/>
    </source>
</evidence>
<feature type="transmembrane region" description="Helical" evidence="9">
    <location>
        <begin position="43"/>
        <end position="63"/>
    </location>
</feature>
<reference evidence="12" key="2">
    <citation type="journal article" date="2014" name="Nat. Commun.">
        <title>The cavefish genome reveals candidate genes for eye loss.</title>
        <authorList>
            <person name="McGaugh S.E."/>
            <person name="Gross J.B."/>
            <person name="Aken B."/>
            <person name="Blin M."/>
            <person name="Borowsky R."/>
            <person name="Chalopin D."/>
            <person name="Hinaux H."/>
            <person name="Jeffery W.R."/>
            <person name="Keene A."/>
            <person name="Ma L."/>
            <person name="Minx P."/>
            <person name="Murphy D."/>
            <person name="O'Quin K.E."/>
            <person name="Retaux S."/>
            <person name="Rohner N."/>
            <person name="Searle S.M."/>
            <person name="Stahl B.A."/>
            <person name="Tabin C."/>
            <person name="Volff J.N."/>
            <person name="Yoshizawa M."/>
            <person name="Warren W.C."/>
        </authorList>
    </citation>
    <scope>NUCLEOTIDE SEQUENCE [LARGE SCALE GENOMIC DNA]</scope>
    <source>
        <strain evidence="12">female</strain>
    </source>
</reference>
<keyword evidence="5" id="KW-0297">G-protein coupled receptor</keyword>
<keyword evidence="3 9" id="KW-0812">Transmembrane</keyword>
<evidence type="ECO:0000313" key="11">
    <source>
        <dbReference type="Ensembl" id="ENSAMXP00000044773.1"/>
    </source>
</evidence>
<evidence type="ECO:0000313" key="12">
    <source>
        <dbReference type="Proteomes" id="UP000018467"/>
    </source>
</evidence>
<reference evidence="12" key="1">
    <citation type="submission" date="2013-03" db="EMBL/GenBank/DDBJ databases">
        <authorList>
            <person name="Jeffery W."/>
            <person name="Warren W."/>
            <person name="Wilson R.K."/>
        </authorList>
    </citation>
    <scope>NUCLEOTIDE SEQUENCE</scope>
    <source>
        <strain evidence="12">female</strain>
    </source>
</reference>
<feature type="transmembrane region" description="Helical" evidence="9">
    <location>
        <begin position="151"/>
        <end position="169"/>
    </location>
</feature>
<evidence type="ECO:0000256" key="5">
    <source>
        <dbReference type="ARBA" id="ARBA00023040"/>
    </source>
</evidence>
<dbReference type="SUPFAM" id="SSF81321">
    <property type="entry name" value="Family A G protein-coupled receptor-like"/>
    <property type="match status" value="1"/>
</dbReference>
<dbReference type="GO" id="GO:0019722">
    <property type="term" value="P:calcium-mediated signaling"/>
    <property type="evidence" value="ECO:0007669"/>
    <property type="project" value="TreeGrafter"/>
</dbReference>
<dbReference type="GO" id="GO:0006955">
    <property type="term" value="P:immune response"/>
    <property type="evidence" value="ECO:0007669"/>
    <property type="project" value="TreeGrafter"/>
</dbReference>
<keyword evidence="4 9" id="KW-1133">Transmembrane helix</keyword>
<keyword evidence="12" id="KW-1185">Reference proteome</keyword>